<proteinExistence type="predicted"/>
<sequence length="436" mass="50279">MMANISNTPSGYNSPLNWYKVILLIILLIVLFTIIPPKQRENFPISSQSEDFSVENSTSNLDQGNRVGAVNPDHDSISMRLENKKCDMLRGKWVPYPEGPLYTNQTTGCYIEKTQNCMRFGRPDTEFMKWRWKPDGCDLPVFDAAWFLELVRGKSMAFVGDSVARNQLQSLKCLLSTVAHPINESSTKVWTLRRFVFTHYNFTLELFGSTHLVRAEGIKPHSAAPIDLYLDEADQAWASKISNFDYVIISAGHWFSRPKTRYHESHKVVGCSMCNAKNMTDLTRFYGYKKAFKTTLRTLLDLPKFNGTVILRTISPTHIEPEYWEGRGNCVRRKPFSKQQVRYDWFLQMYKKIQMEEFLAAKREGEDRGLKFRLLDITEVMLSRPDGHPNHYGHPPGSKNKLSDCLHWCLPGPIDVWNEFLLQMLKNENGGSREGL</sequence>
<organism evidence="1 2">
    <name type="scientific">Rhododendron molle</name>
    <name type="common">Chinese azalea</name>
    <name type="synonym">Azalea mollis</name>
    <dbReference type="NCBI Taxonomy" id="49168"/>
    <lineage>
        <taxon>Eukaryota</taxon>
        <taxon>Viridiplantae</taxon>
        <taxon>Streptophyta</taxon>
        <taxon>Embryophyta</taxon>
        <taxon>Tracheophyta</taxon>
        <taxon>Spermatophyta</taxon>
        <taxon>Magnoliopsida</taxon>
        <taxon>eudicotyledons</taxon>
        <taxon>Gunneridae</taxon>
        <taxon>Pentapetalae</taxon>
        <taxon>asterids</taxon>
        <taxon>Ericales</taxon>
        <taxon>Ericaceae</taxon>
        <taxon>Ericoideae</taxon>
        <taxon>Rhodoreae</taxon>
        <taxon>Rhododendron</taxon>
    </lineage>
</organism>
<dbReference type="EMBL" id="CM046390">
    <property type="protein sequence ID" value="KAI8562078.1"/>
    <property type="molecule type" value="Genomic_DNA"/>
</dbReference>
<reference evidence="1" key="1">
    <citation type="submission" date="2022-02" db="EMBL/GenBank/DDBJ databases">
        <title>Plant Genome Project.</title>
        <authorList>
            <person name="Zhang R.-G."/>
        </authorList>
    </citation>
    <scope>NUCLEOTIDE SEQUENCE</scope>
    <source>
        <strain evidence="1">AT1</strain>
    </source>
</reference>
<name>A0ACC0PBE4_RHOML</name>
<comment type="caution">
    <text evidence="1">The sequence shown here is derived from an EMBL/GenBank/DDBJ whole genome shotgun (WGS) entry which is preliminary data.</text>
</comment>
<gene>
    <name evidence="1" type="ORF">RHMOL_Rhmol03G0007000</name>
</gene>
<evidence type="ECO:0000313" key="2">
    <source>
        <dbReference type="Proteomes" id="UP001062846"/>
    </source>
</evidence>
<evidence type="ECO:0000313" key="1">
    <source>
        <dbReference type="EMBL" id="KAI8562078.1"/>
    </source>
</evidence>
<dbReference type="Proteomes" id="UP001062846">
    <property type="component" value="Chromosome 3"/>
</dbReference>
<keyword evidence="2" id="KW-1185">Reference proteome</keyword>
<protein>
    <submittedName>
        <fullName evidence="1">Uncharacterized protein</fullName>
    </submittedName>
</protein>
<accession>A0ACC0PBE4</accession>